<dbReference type="CDD" id="cd17936">
    <property type="entry name" value="EEXXEc_NFX1"/>
    <property type="match status" value="1"/>
</dbReference>
<dbReference type="FunFam" id="3.40.50.300:FF:001660">
    <property type="entry name" value="NF-X1 finger and helicase protein, putative"/>
    <property type="match status" value="1"/>
</dbReference>
<keyword evidence="5" id="KW-0347">Helicase</keyword>
<name>A0A2P5I6D7_DIAHE</name>
<feature type="compositionally biased region" description="Low complexity" evidence="9">
    <location>
        <begin position="14"/>
        <end position="29"/>
    </location>
</feature>
<dbReference type="GO" id="GO:0031048">
    <property type="term" value="P:regulatory ncRNA-mediated heterochromatin formation"/>
    <property type="evidence" value="ECO:0007669"/>
    <property type="project" value="TreeGrafter"/>
</dbReference>
<dbReference type="InterPro" id="IPR000571">
    <property type="entry name" value="Znf_CCCH"/>
</dbReference>
<evidence type="ECO:0000256" key="5">
    <source>
        <dbReference type="ARBA" id="ARBA00022806"/>
    </source>
</evidence>
<protein>
    <submittedName>
        <fullName evidence="12">Uncharacterized protein</fullName>
    </submittedName>
</protein>
<evidence type="ECO:0000256" key="2">
    <source>
        <dbReference type="ARBA" id="ARBA00022490"/>
    </source>
</evidence>
<dbReference type="InterPro" id="IPR045055">
    <property type="entry name" value="DNA2/NAM7-like"/>
</dbReference>
<dbReference type="PANTHER" id="PTHR10887">
    <property type="entry name" value="DNA2/NAM7 HELICASE FAMILY"/>
    <property type="match status" value="1"/>
</dbReference>
<accession>A0A2P5I6D7</accession>
<dbReference type="Gene3D" id="3.40.50.300">
    <property type="entry name" value="P-loop containing nucleotide triphosphate hydrolases"/>
    <property type="match status" value="2"/>
</dbReference>
<keyword evidence="2" id="KW-0963">Cytoplasm</keyword>
<dbReference type="InterPro" id="IPR027417">
    <property type="entry name" value="P-loop_NTPase"/>
</dbReference>
<keyword evidence="3 8" id="KW-0479">Metal-binding</keyword>
<evidence type="ECO:0000256" key="9">
    <source>
        <dbReference type="SAM" id="MobiDB-lite"/>
    </source>
</evidence>
<sequence length="1821" mass="203884">MTSLDPVPASMDIATASTGGSSSTPSNANHHQLSGSRRQDELKPCHIFRDKGRCRFGNRCKFSHDLSQGTSSPAKASPKVDPAVRQSEDKLRTWLRILNAKHVPRQHPSDIGRFFEQALELMDGDLGASQEVVRKLATDPGLEFIKDVAERSIPEAVGFPAKINLWQSQVRPLFDLVTHTRVVDSNVLEQDVSRIHGFILGVNATRAAKLFDFVLDIAQTWTERNQDDTLMTVLETSLALLFRLVDCNTTNIVNDTFHRLVDQFDVLLANSSQSVDSLSKLKATKYLDYLHRRLGFGKDMAEAKGKKPAAFRAEEFVLMQDLPGQLSRDGPRHDNDHAEISKIKIMPTYQEITATRNEYLPITDPSQWHLQGIRGRVDREFRLLREDTVGQLRDAVGDMLARLRNPGRQEHRLSQSSVRTSVYDDAMIQDLRLDKDRGLELTVRCRQPDVARKMDNKQRQRWWEENKRLQPGALACVLDVAGMIMFLVVADSTLRTSKDSPKYGRRDPGRTEADTQAQAKLTLSSERDYLYVNMHVVGKSRGDVTRVLAWSREIGNAPNKRLVEFPGVLLPSFQYTLEALQELSRKPDLPFTDLIAPESTSPAESVTVPPPLFARAPAFMFDMKCLTVDGKEFSIDISNAPTLEVVSSRTGLDSTQSEALLNTVSREISLIQGPPGTGKSFTGEKILKVLLATKRKAELGPVVCVCYTNHALDQLLEHLLDDGIEGVIRMGSRSKSERLESLNIRVVQDNMSLTKSEKQQRYSYINLMKHLEIEATGLLRELSRCDSPAAVRTFLSSSYPAHFRELFPGQEDGWKTVEHHKRDVIQQWLFGGSDLTINGRSPSRPVGDLKRTSLTGMHQQERMRLYRSWLQEIRDHIITQLVETLKEHDGARENRNQVRQEVRLRCLQQANIVGVTTTGLARELHLLRKLRSKVMLCEEAGEVLEAHLLTAMLPSVEQAILIGDHEQLRPQIQNYQLQSTNPNGRQYSLDMSLFERLVQPPLPSDLRLPVSLLDTQRRMHPSIAEMVRSTIYKSLKDAENVSQYPEVVGMRRRLFWLHHEALEAGAAVQDPQNTSHSNDHEVEMTACLVSHLVRQGKYSPEDIAVLTPYLGQLQKLRGRLATEPTFAVSLDDRDINQLEELELAQPGKPSQPPHLAVSKTTLAKSIRLATVDNFQGEEAKVVVISLVRSNPQNRCGFLSTSNRINVLLSRAKHGCYILGNSNTYRNVPMWNHIIQLLQANNNIGDKLELQCPRHLDTPILVSQPDHFATLSPEAGCTLPCDRRLECGHACYGRCHSDLVHKAVKCIAACPRTKKGCDHPCVRLALPSRRVQYALRRTLRLGPLLEALHAAVELWSPVSLSLRVVDLLELKEYREIALDETPCLFPDCGHFLTVESMDGQMSVREHYELDENDIPRGILAAAKPFSMDEVKVCSACRGSLRSICRYGRIVRRAMLDEATKKFISWSATRHFELAEGLMKEQKKLEESTHQVQDVGRAGRLGLTGDVFNQIMNLRKWVGPARYRGLIQTYTNISTFVTQVSVEEQPFHRVFEFVSHARRQKTTGGGLHYDQDIIQLRGYLLALSLLLKCYIAILSDFSSLRKAASGMLQTKVTVDFAANLGLCNKLIQGAIDTNRPQLQAEGHIYSAQLCGFALLLGDPNAASEPTDASSPGAATDEELAAACDTKDLNKSHYEYLKNKGLDHLSLASGLLGTATAETKKMMEAEITAAQTVLNGGVFYRPITTNEMRAVYKAMAAEFGGTGHWYTCELGHPFTVGECGMPMEQARCPECGSPVGGRNHAPVEGVRRAVEIEEIARGVGRMGI</sequence>
<feature type="zinc finger region" description="C3H1-type" evidence="8">
    <location>
        <begin position="39"/>
        <end position="67"/>
    </location>
</feature>
<dbReference type="InParanoid" id="A0A2P5I6D7"/>
<evidence type="ECO:0000256" key="8">
    <source>
        <dbReference type="PROSITE-ProRule" id="PRU00723"/>
    </source>
</evidence>
<dbReference type="Pfam" id="PF13086">
    <property type="entry name" value="AAA_11"/>
    <property type="match status" value="1"/>
</dbReference>
<feature type="region of interest" description="Disordered" evidence="9">
    <location>
        <begin position="65"/>
        <end position="85"/>
    </location>
</feature>
<dbReference type="GO" id="GO:0004386">
    <property type="term" value="F:helicase activity"/>
    <property type="evidence" value="ECO:0007669"/>
    <property type="project" value="InterPro"/>
</dbReference>
<organism evidence="12 13">
    <name type="scientific">Diaporthe helianthi</name>
    <dbReference type="NCBI Taxonomy" id="158607"/>
    <lineage>
        <taxon>Eukaryota</taxon>
        <taxon>Fungi</taxon>
        <taxon>Dikarya</taxon>
        <taxon>Ascomycota</taxon>
        <taxon>Pezizomycotina</taxon>
        <taxon>Sordariomycetes</taxon>
        <taxon>Sordariomycetidae</taxon>
        <taxon>Diaporthales</taxon>
        <taxon>Diaporthaceae</taxon>
        <taxon>Diaporthe</taxon>
    </lineage>
</organism>
<evidence type="ECO:0000256" key="4">
    <source>
        <dbReference type="ARBA" id="ARBA00022771"/>
    </source>
</evidence>
<keyword evidence="5" id="KW-0547">Nucleotide-binding</keyword>
<dbReference type="Pfam" id="PF00642">
    <property type="entry name" value="zf-CCCH"/>
    <property type="match status" value="1"/>
</dbReference>
<feature type="compositionally biased region" description="Polar residues" evidence="9">
    <location>
        <begin position="65"/>
        <end position="74"/>
    </location>
</feature>
<evidence type="ECO:0000259" key="11">
    <source>
        <dbReference type="PROSITE" id="PS51981"/>
    </source>
</evidence>
<evidence type="ECO:0000259" key="10">
    <source>
        <dbReference type="PROSITE" id="PS50103"/>
    </source>
</evidence>
<evidence type="ECO:0000313" key="12">
    <source>
        <dbReference type="EMBL" id="POS78017.1"/>
    </source>
</evidence>
<dbReference type="PANTHER" id="PTHR10887:SF445">
    <property type="entry name" value="NFX1-TYPE ZINC FINGER-CONTAINING PROTEIN 1"/>
    <property type="match status" value="1"/>
</dbReference>
<dbReference type="PROSITE" id="PS51981">
    <property type="entry name" value="ZF_RZ"/>
    <property type="match status" value="1"/>
</dbReference>
<dbReference type="GO" id="GO:0002376">
    <property type="term" value="P:immune system process"/>
    <property type="evidence" value="ECO:0007669"/>
    <property type="project" value="UniProtKB-KW"/>
</dbReference>
<dbReference type="Pfam" id="PF20173">
    <property type="entry name" value="ZnF_RZ-type"/>
    <property type="match status" value="1"/>
</dbReference>
<dbReference type="CDD" id="cd18808">
    <property type="entry name" value="SF1_C_Upf1"/>
    <property type="match status" value="1"/>
</dbReference>
<feature type="domain" description="C3H1-type" evidence="10">
    <location>
        <begin position="39"/>
        <end position="67"/>
    </location>
</feature>
<feature type="region of interest" description="Disordered" evidence="9">
    <location>
        <begin position="497"/>
        <end position="517"/>
    </location>
</feature>
<feature type="compositionally biased region" description="Basic and acidic residues" evidence="9">
    <location>
        <begin position="497"/>
        <end position="513"/>
    </location>
</feature>
<comment type="subcellular location">
    <subcellularLocation>
        <location evidence="1">Cytoplasm</location>
    </subcellularLocation>
</comment>
<evidence type="ECO:0000256" key="1">
    <source>
        <dbReference type="ARBA" id="ARBA00004496"/>
    </source>
</evidence>
<keyword evidence="4 8" id="KW-0863">Zinc-finger</keyword>
<comment type="caution">
    <text evidence="12">The sequence shown here is derived from an EMBL/GenBank/DDBJ whole genome shotgun (WGS) entry which is preliminary data.</text>
</comment>
<dbReference type="EMBL" id="MAVT02000220">
    <property type="protein sequence ID" value="POS78017.1"/>
    <property type="molecule type" value="Genomic_DNA"/>
</dbReference>
<dbReference type="InterPro" id="IPR046439">
    <property type="entry name" value="ZF_RZ_dom"/>
</dbReference>
<dbReference type="SUPFAM" id="SSF52540">
    <property type="entry name" value="P-loop containing nucleoside triphosphate hydrolases"/>
    <property type="match status" value="1"/>
</dbReference>
<dbReference type="SMART" id="SM00356">
    <property type="entry name" value="ZnF_C3H1"/>
    <property type="match status" value="1"/>
</dbReference>
<evidence type="ECO:0000256" key="7">
    <source>
        <dbReference type="ARBA" id="ARBA00022859"/>
    </source>
</evidence>
<feature type="region of interest" description="Disordered" evidence="9">
    <location>
        <begin position="1"/>
        <end position="42"/>
    </location>
</feature>
<dbReference type="OrthoDB" id="2423195at2759"/>
<dbReference type="Proteomes" id="UP000094444">
    <property type="component" value="Unassembled WGS sequence"/>
</dbReference>
<keyword evidence="6 8" id="KW-0862">Zinc</keyword>
<reference evidence="12" key="1">
    <citation type="submission" date="2017-09" db="EMBL/GenBank/DDBJ databases">
        <title>Polyketide synthases of a Diaporthe helianthi virulent isolate.</title>
        <authorList>
            <person name="Baroncelli R."/>
        </authorList>
    </citation>
    <scope>NUCLEOTIDE SEQUENCE [LARGE SCALE GENOMIC DNA]</scope>
    <source>
        <strain evidence="12">7/96</strain>
    </source>
</reference>
<keyword evidence="7" id="KW-0391">Immunity</keyword>
<dbReference type="GO" id="GO:0008270">
    <property type="term" value="F:zinc ion binding"/>
    <property type="evidence" value="ECO:0007669"/>
    <property type="project" value="UniProtKB-KW"/>
</dbReference>
<gene>
    <name evidence="12" type="ORF">DHEL01_v203587</name>
</gene>
<evidence type="ECO:0000313" key="13">
    <source>
        <dbReference type="Proteomes" id="UP000094444"/>
    </source>
</evidence>
<dbReference type="GO" id="GO:0005737">
    <property type="term" value="C:cytoplasm"/>
    <property type="evidence" value="ECO:0007669"/>
    <property type="project" value="UniProtKB-SubCell"/>
</dbReference>
<dbReference type="PROSITE" id="PS50103">
    <property type="entry name" value="ZF_C3H1"/>
    <property type="match status" value="1"/>
</dbReference>
<dbReference type="GO" id="GO:0031380">
    <property type="term" value="C:nuclear RNA-directed RNA polymerase complex"/>
    <property type="evidence" value="ECO:0007669"/>
    <property type="project" value="TreeGrafter"/>
</dbReference>
<dbReference type="InterPro" id="IPR047187">
    <property type="entry name" value="SF1_C_Upf1"/>
</dbReference>
<evidence type="ECO:0000256" key="3">
    <source>
        <dbReference type="ARBA" id="ARBA00022723"/>
    </source>
</evidence>
<keyword evidence="5" id="KW-0067">ATP-binding</keyword>
<keyword evidence="5" id="KW-0378">Hydrolase</keyword>
<dbReference type="InterPro" id="IPR036855">
    <property type="entry name" value="Znf_CCCH_sf"/>
</dbReference>
<proteinExistence type="predicted"/>
<feature type="domain" description="RZ-type" evidence="11">
    <location>
        <begin position="1740"/>
        <end position="1815"/>
    </location>
</feature>
<dbReference type="InterPro" id="IPR041679">
    <property type="entry name" value="DNA2/NAM7-like_C"/>
</dbReference>
<keyword evidence="13" id="KW-1185">Reference proteome</keyword>
<evidence type="ECO:0000256" key="6">
    <source>
        <dbReference type="ARBA" id="ARBA00022833"/>
    </source>
</evidence>
<dbReference type="STRING" id="158607.A0A2P5I6D7"/>
<dbReference type="InterPro" id="IPR041677">
    <property type="entry name" value="DNA2/NAM7_AAA_11"/>
</dbReference>
<dbReference type="SUPFAM" id="SSF90229">
    <property type="entry name" value="CCCH zinc finger"/>
    <property type="match status" value="1"/>
</dbReference>
<dbReference type="Pfam" id="PF13087">
    <property type="entry name" value="AAA_12"/>
    <property type="match status" value="1"/>
</dbReference>